<evidence type="ECO:0000256" key="2">
    <source>
        <dbReference type="SAM" id="SignalP"/>
    </source>
</evidence>
<protein>
    <submittedName>
        <fullName evidence="3">Thaumatin-like protein</fullName>
    </submittedName>
</protein>
<dbReference type="Gene3D" id="2.60.110.10">
    <property type="entry name" value="Thaumatin"/>
    <property type="match status" value="1"/>
</dbReference>
<dbReference type="PRINTS" id="PR00347">
    <property type="entry name" value="THAUMATIN"/>
</dbReference>
<keyword evidence="1" id="KW-1015">Disulfide bond</keyword>
<dbReference type="PIRSF" id="PIRSF002703">
    <property type="entry name" value="Thaumatin"/>
    <property type="match status" value="1"/>
</dbReference>
<evidence type="ECO:0000313" key="3">
    <source>
        <dbReference type="EMBL" id="ACH63230.1"/>
    </source>
</evidence>
<feature type="disulfide bond" evidence="1">
    <location>
        <begin position="94"/>
        <end position="101"/>
    </location>
</feature>
<dbReference type="PANTHER" id="PTHR31048">
    <property type="entry name" value="OS03G0233200 PROTEIN"/>
    <property type="match status" value="1"/>
</dbReference>
<dbReference type="SMART" id="SM00205">
    <property type="entry name" value="THN"/>
    <property type="match status" value="1"/>
</dbReference>
<feature type="chain" id="PRO_5002836507" evidence="2">
    <location>
        <begin position="23"/>
        <end position="230"/>
    </location>
</feature>
<feature type="signal peptide" evidence="2">
    <location>
        <begin position="1"/>
        <end position="22"/>
    </location>
</feature>
<feature type="disulfide bond" evidence="1">
    <location>
        <begin position="159"/>
        <end position="174"/>
    </location>
</feature>
<dbReference type="EMBL" id="EU931227">
    <property type="protein sequence ID" value="ACH63230.1"/>
    <property type="molecule type" value="mRNA"/>
</dbReference>
<dbReference type="Pfam" id="PF00314">
    <property type="entry name" value="Thaumatin"/>
    <property type="match status" value="1"/>
</dbReference>
<dbReference type="SUPFAM" id="SSF49870">
    <property type="entry name" value="Osmotin, thaumatin-like protein"/>
    <property type="match status" value="1"/>
</dbReference>
<organism evidence="3">
    <name type="scientific">Rheum australe</name>
    <name type="common">Himalayan rhubarb</name>
    <name type="synonym">Rheum emodi</name>
    <dbReference type="NCBI Taxonomy" id="284363"/>
    <lineage>
        <taxon>Eukaryota</taxon>
        <taxon>Viridiplantae</taxon>
        <taxon>Streptophyta</taxon>
        <taxon>Embryophyta</taxon>
        <taxon>Tracheophyta</taxon>
        <taxon>Spermatophyta</taxon>
        <taxon>Magnoliopsida</taxon>
        <taxon>eudicotyledons</taxon>
        <taxon>Gunneridae</taxon>
        <taxon>Pentapetalae</taxon>
        <taxon>Caryophyllales</taxon>
        <taxon>Polygonaceae</taxon>
        <taxon>Polygonoideae</taxon>
        <taxon>Rumiceae</taxon>
        <taxon>Rheum</taxon>
    </lineage>
</organism>
<dbReference type="InterPro" id="IPR001938">
    <property type="entry name" value="Thaumatin"/>
</dbReference>
<proteinExistence type="evidence at transcript level"/>
<dbReference type="InterPro" id="IPR037176">
    <property type="entry name" value="Osmotin/thaumatin-like_sf"/>
</dbReference>
<name>B5M1Y1_RHEAU</name>
<feature type="disulfide bond" evidence="1">
    <location>
        <begin position="79"/>
        <end position="89"/>
    </location>
</feature>
<accession>B5M1Y1</accession>
<reference evidence="3" key="1">
    <citation type="submission" date="2008-07" db="EMBL/GenBank/DDBJ databases">
        <authorList>
            <person name="Ghawana S."/>
            <person name="Kumar S."/>
            <person name="Ahuja P.S."/>
        </authorList>
    </citation>
    <scope>NUCLEOTIDE SEQUENCE</scope>
</reference>
<keyword evidence="2" id="KW-0732">Signal</keyword>
<dbReference type="AlphaFoldDB" id="B5M1Y1"/>
<evidence type="ECO:0000256" key="1">
    <source>
        <dbReference type="PIRSR" id="PIRSR002703-1"/>
    </source>
</evidence>
<sequence length="230" mass="23738">MESSLIFVTALILVSFISGIESTTFNIHNNCPYTIWPATLGNSGIPQLSTTGFALGQGVTSSIGAPAGWAGRIWARTFCGTDGSGQFGCPVGDCGTGQISCNGRSGAPPTSLVEIALNGNGGSQDSYDVSLIDGFNLPVTVTPGGCQSSSCPVDINSMCPSNLAVTSNGGVIGCNSDPQLFKSQCPQAYANPSDPDTMTCQVEVITKLPSALDQYVRTIYILLLFSSLST</sequence>
<dbReference type="PROSITE" id="PS51367">
    <property type="entry name" value="THAUMATIN_2"/>
    <property type="match status" value="1"/>
</dbReference>